<keyword evidence="4" id="KW-0812">Transmembrane</keyword>
<dbReference type="PANTHER" id="PTHR43390:SF1">
    <property type="entry name" value="CHLOROPLAST PROCESSING PEPTIDASE"/>
    <property type="match status" value="1"/>
</dbReference>
<reference evidence="6 7" key="1">
    <citation type="submission" date="2019-02" db="EMBL/GenBank/DDBJ databases">
        <title>Deep-cultivation of Planctomycetes and their phenomic and genomic characterization uncovers novel biology.</title>
        <authorList>
            <person name="Wiegand S."/>
            <person name="Jogler M."/>
            <person name="Boedeker C."/>
            <person name="Pinto D."/>
            <person name="Vollmers J."/>
            <person name="Rivas-Marin E."/>
            <person name="Kohn T."/>
            <person name="Peeters S.H."/>
            <person name="Heuer A."/>
            <person name="Rast P."/>
            <person name="Oberbeckmann S."/>
            <person name="Bunk B."/>
            <person name="Jeske O."/>
            <person name="Meyerdierks A."/>
            <person name="Storesund J.E."/>
            <person name="Kallscheuer N."/>
            <person name="Luecker S."/>
            <person name="Lage O.M."/>
            <person name="Pohl T."/>
            <person name="Merkel B.J."/>
            <person name="Hornburger P."/>
            <person name="Mueller R.-W."/>
            <person name="Bruemmer F."/>
            <person name="Labrenz M."/>
            <person name="Spormann A.M."/>
            <person name="Op den Camp H."/>
            <person name="Overmann J."/>
            <person name="Amann R."/>
            <person name="Jetten M.S.M."/>
            <person name="Mascher T."/>
            <person name="Medema M.H."/>
            <person name="Devos D.P."/>
            <person name="Kaster A.-K."/>
            <person name="Ovreas L."/>
            <person name="Rohde M."/>
            <person name="Galperin M.Y."/>
            <person name="Jogler C."/>
        </authorList>
    </citation>
    <scope>NUCLEOTIDE SEQUENCE [LARGE SCALE GENOMIC DNA]</scope>
    <source>
        <strain evidence="6 7">Pla163</strain>
    </source>
</reference>
<dbReference type="GO" id="GO:0004252">
    <property type="term" value="F:serine-type endopeptidase activity"/>
    <property type="evidence" value="ECO:0007669"/>
    <property type="project" value="InterPro"/>
</dbReference>
<dbReference type="AlphaFoldDB" id="A0A518CZ97"/>
<keyword evidence="4 6" id="KW-0378">Hydrolase</keyword>
<dbReference type="InterPro" id="IPR036286">
    <property type="entry name" value="LexA/Signal_pep-like_sf"/>
</dbReference>
<gene>
    <name evidence="6" type="primary">sipT</name>
    <name evidence="6" type="ORF">Pla163_16480</name>
</gene>
<feature type="domain" description="Peptidase S26" evidence="5">
    <location>
        <begin position="28"/>
        <end position="179"/>
    </location>
</feature>
<dbReference type="EMBL" id="CP036290">
    <property type="protein sequence ID" value="QDU84537.1"/>
    <property type="molecule type" value="Genomic_DNA"/>
</dbReference>
<evidence type="ECO:0000259" key="5">
    <source>
        <dbReference type="Pfam" id="PF10502"/>
    </source>
</evidence>
<sequence>MSELMRRRTRGGSRLRRALRTLAKDGGAVACVSVLLYCVVFNLSVVRGRSMAPGIHDGDRILVEPWSRAIGDFGRGDIAVLRSPIEPGLEYIKRIVALAGDEVLIADGRLWVNDELVEEPYADLGPAGESPLGDALVWTRVREGHCFVLGDNRPHSSDSRDFGQIPADLLRGRVRLRVWPPDRAGLLD</sequence>
<dbReference type="GO" id="GO:0009003">
    <property type="term" value="F:signal peptidase activity"/>
    <property type="evidence" value="ECO:0007669"/>
    <property type="project" value="UniProtKB-EC"/>
</dbReference>
<evidence type="ECO:0000256" key="3">
    <source>
        <dbReference type="PIRSR" id="PIRSR600223-1"/>
    </source>
</evidence>
<evidence type="ECO:0000313" key="7">
    <source>
        <dbReference type="Proteomes" id="UP000319342"/>
    </source>
</evidence>
<name>A0A518CZ97_9BACT</name>
<proteinExistence type="inferred from homology"/>
<dbReference type="PANTHER" id="PTHR43390">
    <property type="entry name" value="SIGNAL PEPTIDASE I"/>
    <property type="match status" value="1"/>
</dbReference>
<comment type="subcellular location">
    <subcellularLocation>
        <location evidence="4">Membrane</location>
        <topology evidence="4">Single-pass type II membrane protein</topology>
    </subcellularLocation>
</comment>
<keyword evidence="4" id="KW-0645">Protease</keyword>
<dbReference type="Proteomes" id="UP000319342">
    <property type="component" value="Chromosome"/>
</dbReference>
<dbReference type="Pfam" id="PF10502">
    <property type="entry name" value="Peptidase_S26"/>
    <property type="match status" value="1"/>
</dbReference>
<evidence type="ECO:0000256" key="4">
    <source>
        <dbReference type="RuleBase" id="RU362042"/>
    </source>
</evidence>
<comment type="catalytic activity">
    <reaction evidence="4">
        <text>Cleavage of hydrophobic, N-terminal signal or leader sequences from secreted and periplasmic proteins.</text>
        <dbReference type="EC" id="3.4.21.89"/>
    </reaction>
</comment>
<dbReference type="GO" id="GO:0016020">
    <property type="term" value="C:membrane"/>
    <property type="evidence" value="ECO:0007669"/>
    <property type="project" value="UniProtKB-SubCell"/>
</dbReference>
<keyword evidence="4" id="KW-1133">Transmembrane helix</keyword>
<evidence type="ECO:0000256" key="2">
    <source>
        <dbReference type="ARBA" id="ARBA00019232"/>
    </source>
</evidence>
<organism evidence="6 7">
    <name type="scientific">Rohdeia mirabilis</name>
    <dbReference type="NCBI Taxonomy" id="2528008"/>
    <lineage>
        <taxon>Bacteria</taxon>
        <taxon>Pseudomonadati</taxon>
        <taxon>Planctomycetota</taxon>
        <taxon>Planctomycetia</taxon>
        <taxon>Planctomycetia incertae sedis</taxon>
        <taxon>Rohdeia</taxon>
    </lineage>
</organism>
<dbReference type="GO" id="GO:0006465">
    <property type="term" value="P:signal peptide processing"/>
    <property type="evidence" value="ECO:0007669"/>
    <property type="project" value="InterPro"/>
</dbReference>
<dbReference type="SUPFAM" id="SSF51306">
    <property type="entry name" value="LexA/Signal peptidase"/>
    <property type="match status" value="1"/>
</dbReference>
<evidence type="ECO:0000256" key="1">
    <source>
        <dbReference type="ARBA" id="ARBA00009370"/>
    </source>
</evidence>
<accession>A0A518CZ97</accession>
<dbReference type="OrthoDB" id="9802919at2"/>
<dbReference type="InterPro" id="IPR000223">
    <property type="entry name" value="Pept_S26A_signal_pept_1"/>
</dbReference>
<keyword evidence="4" id="KW-0472">Membrane</keyword>
<protein>
    <recommendedName>
        <fullName evidence="2 4">Signal peptidase I</fullName>
        <ecNumber evidence="4">3.4.21.89</ecNumber>
    </recommendedName>
</protein>
<dbReference type="NCBIfam" id="TIGR02227">
    <property type="entry name" value="sigpep_I_bact"/>
    <property type="match status" value="1"/>
</dbReference>
<feature type="transmembrane region" description="Helical" evidence="4">
    <location>
        <begin position="21"/>
        <end position="43"/>
    </location>
</feature>
<evidence type="ECO:0000313" key="6">
    <source>
        <dbReference type="EMBL" id="QDU84537.1"/>
    </source>
</evidence>
<feature type="active site" evidence="3">
    <location>
        <position position="50"/>
    </location>
</feature>
<dbReference type="EC" id="3.4.21.89" evidence="4"/>
<dbReference type="PRINTS" id="PR00727">
    <property type="entry name" value="LEADERPTASE"/>
</dbReference>
<feature type="active site" evidence="3">
    <location>
        <position position="93"/>
    </location>
</feature>
<dbReference type="CDD" id="cd06530">
    <property type="entry name" value="S26_SPase_I"/>
    <property type="match status" value="1"/>
</dbReference>
<dbReference type="Gene3D" id="2.10.109.10">
    <property type="entry name" value="Umud Fragment, subunit A"/>
    <property type="match status" value="1"/>
</dbReference>
<dbReference type="InterPro" id="IPR019533">
    <property type="entry name" value="Peptidase_S26"/>
</dbReference>
<comment type="similarity">
    <text evidence="1 4">Belongs to the peptidase S26 family.</text>
</comment>
<keyword evidence="7" id="KW-1185">Reference proteome</keyword>